<keyword evidence="1" id="KW-0812">Transmembrane</keyword>
<dbReference type="AlphaFoldDB" id="A0A375YQ51"/>
<gene>
    <name evidence="2" type="ORF">MPP7335_05059</name>
</gene>
<feature type="transmembrane region" description="Helical" evidence="1">
    <location>
        <begin position="47"/>
        <end position="67"/>
    </location>
</feature>
<proteinExistence type="predicted"/>
<evidence type="ECO:0000313" key="3">
    <source>
        <dbReference type="Proteomes" id="UP000252008"/>
    </source>
</evidence>
<accession>A0A375YQ51</accession>
<keyword evidence="1" id="KW-0472">Membrane</keyword>
<feature type="transmembrane region" description="Helical" evidence="1">
    <location>
        <begin position="21"/>
        <end position="41"/>
    </location>
</feature>
<evidence type="ECO:0000256" key="1">
    <source>
        <dbReference type="SAM" id="Phobius"/>
    </source>
</evidence>
<reference evidence="2 3" key="1">
    <citation type="submission" date="2018-05" db="EMBL/GenBank/DDBJ databases">
        <authorList>
            <consortium name="IHU Genomes"/>
        </authorList>
    </citation>
    <scope>NUCLEOTIDE SEQUENCE [LARGE SCALE GENOMIC DNA]</scope>
    <source>
        <strain evidence="2 3">P7335</strain>
    </source>
</reference>
<dbReference type="STRING" id="39692.BST38_20880"/>
<dbReference type="EMBL" id="UEGS01000001">
    <property type="protein sequence ID" value="SRX83285.1"/>
    <property type="molecule type" value="Genomic_DNA"/>
</dbReference>
<dbReference type="RefSeq" id="WP_083145385.1">
    <property type="nucleotide sequence ID" value="NZ_MVID01000022.1"/>
</dbReference>
<name>A0A375YQ51_MYCPF</name>
<sequence length="87" mass="8708">MADRADIAPSADDPFNETVATTGLFLIVTAIISLAFALASWGLAETLIAAFAGAVALVSFTASILCFKTQASEATVTATDAPGIAAS</sequence>
<keyword evidence="1" id="KW-1133">Transmembrane helix</keyword>
<protein>
    <submittedName>
        <fullName evidence="2">Uncharacterized protein</fullName>
    </submittedName>
</protein>
<keyword evidence="3" id="KW-1185">Reference proteome</keyword>
<evidence type="ECO:0000313" key="2">
    <source>
        <dbReference type="EMBL" id="SRX83285.1"/>
    </source>
</evidence>
<dbReference type="Proteomes" id="UP000252008">
    <property type="component" value="Unassembled WGS sequence"/>
</dbReference>
<organism evidence="2 3">
    <name type="scientific">Mycolicibacterium parafortuitum</name>
    <name type="common">Mycobacterium parafortuitum</name>
    <dbReference type="NCBI Taxonomy" id="39692"/>
    <lineage>
        <taxon>Bacteria</taxon>
        <taxon>Bacillati</taxon>
        <taxon>Actinomycetota</taxon>
        <taxon>Actinomycetes</taxon>
        <taxon>Mycobacteriales</taxon>
        <taxon>Mycobacteriaceae</taxon>
        <taxon>Mycolicibacterium</taxon>
    </lineage>
</organism>